<evidence type="ECO:0000313" key="3">
    <source>
        <dbReference type="Proteomes" id="UP001385951"/>
    </source>
</evidence>
<feature type="compositionally biased region" description="Pro residues" evidence="1">
    <location>
        <begin position="158"/>
        <end position="173"/>
    </location>
</feature>
<feature type="compositionally biased region" description="Low complexity" evidence="1">
    <location>
        <begin position="371"/>
        <end position="383"/>
    </location>
</feature>
<dbReference type="EMBL" id="JASBNA010000031">
    <property type="protein sequence ID" value="KAK7683401.1"/>
    <property type="molecule type" value="Genomic_DNA"/>
</dbReference>
<keyword evidence="3" id="KW-1185">Reference proteome</keyword>
<comment type="caution">
    <text evidence="2">The sequence shown here is derived from an EMBL/GenBank/DDBJ whole genome shotgun (WGS) entry which is preliminary data.</text>
</comment>
<sequence length="422" mass="46221">MYSQYSPLFTSGFLSDSPSSSRAPSPLYLSHKDNHDSLPLTVNTRMSDIYAGAESSRTPEDVEALFLTFRPHRKQVEEGLSFLSLDLAESQSMRSMSLRRKDTVTTRATTAFGRSEPSSPSHLPISPIAKRSQFAPVLPPISPVSSLRRSSRETLLPSPKPAPSTSLPEPPASVAPTQHRKKPSNLTLTLSDCFAEAGPSSTTSVTSPFHRPSYSAPSVFSPLSPPLRSSPILSPNHERSYFTFSPTSPTVTSYQFPPPPCALSTAEPKPTAALKASLSMRSTATVNTRQRNRSAALAALEGRGHQKRRSRPRNFMSMSDDEDDDVDEEALEKDVQKKLLSVLDEEEDVVIPKRKTPSAKSTLVPNSKRNSVSASAKTSSSGSKRSRRSTIESFFSPLNNFIDLKDDEGSSLRWRSFVEFSA</sequence>
<feature type="compositionally biased region" description="Acidic residues" evidence="1">
    <location>
        <begin position="319"/>
        <end position="331"/>
    </location>
</feature>
<feature type="region of interest" description="Disordered" evidence="1">
    <location>
        <begin position="347"/>
        <end position="389"/>
    </location>
</feature>
<proteinExistence type="predicted"/>
<reference evidence="2 3" key="1">
    <citation type="submission" date="2022-09" db="EMBL/GenBank/DDBJ databases">
        <authorList>
            <person name="Palmer J.M."/>
        </authorList>
    </citation>
    <scope>NUCLEOTIDE SEQUENCE [LARGE SCALE GENOMIC DNA]</scope>
    <source>
        <strain evidence="2 3">DSM 7382</strain>
    </source>
</reference>
<dbReference type="AlphaFoldDB" id="A0AAW0G187"/>
<dbReference type="Proteomes" id="UP001385951">
    <property type="component" value="Unassembled WGS sequence"/>
</dbReference>
<feature type="compositionally biased region" description="Polar residues" evidence="1">
    <location>
        <begin position="358"/>
        <end position="370"/>
    </location>
</feature>
<feature type="compositionally biased region" description="Low complexity" evidence="1">
    <location>
        <begin position="115"/>
        <end position="127"/>
    </location>
</feature>
<name>A0AAW0G187_9APHY</name>
<feature type="region of interest" description="Disordered" evidence="1">
    <location>
        <begin position="142"/>
        <end position="184"/>
    </location>
</feature>
<accession>A0AAW0G187</accession>
<feature type="region of interest" description="Disordered" evidence="1">
    <location>
        <begin position="298"/>
        <end position="332"/>
    </location>
</feature>
<organism evidence="2 3">
    <name type="scientific">Cerrena zonata</name>
    <dbReference type="NCBI Taxonomy" id="2478898"/>
    <lineage>
        <taxon>Eukaryota</taxon>
        <taxon>Fungi</taxon>
        <taxon>Dikarya</taxon>
        <taxon>Basidiomycota</taxon>
        <taxon>Agaricomycotina</taxon>
        <taxon>Agaricomycetes</taxon>
        <taxon>Polyporales</taxon>
        <taxon>Cerrenaceae</taxon>
        <taxon>Cerrena</taxon>
    </lineage>
</organism>
<protein>
    <submittedName>
        <fullName evidence="2">Uncharacterized protein</fullName>
    </submittedName>
</protein>
<evidence type="ECO:0000313" key="2">
    <source>
        <dbReference type="EMBL" id="KAK7683401.1"/>
    </source>
</evidence>
<feature type="compositionally biased region" description="Low complexity" evidence="1">
    <location>
        <begin position="143"/>
        <end position="157"/>
    </location>
</feature>
<feature type="region of interest" description="Disordered" evidence="1">
    <location>
        <begin position="97"/>
        <end position="127"/>
    </location>
</feature>
<evidence type="ECO:0000256" key="1">
    <source>
        <dbReference type="SAM" id="MobiDB-lite"/>
    </source>
</evidence>
<gene>
    <name evidence="2" type="ORF">QCA50_013663</name>
</gene>